<proteinExistence type="inferred from homology"/>
<dbReference type="GO" id="GO:0004014">
    <property type="term" value="F:adenosylmethionine decarboxylase activity"/>
    <property type="evidence" value="ECO:0007669"/>
    <property type="project" value="UniProtKB-EC"/>
</dbReference>
<keyword evidence="17" id="KW-1185">Reference proteome</keyword>
<evidence type="ECO:0000256" key="7">
    <source>
        <dbReference type="ARBA" id="ARBA00022813"/>
    </source>
</evidence>
<feature type="region of interest" description="Disordered" evidence="14">
    <location>
        <begin position="1029"/>
        <end position="1072"/>
    </location>
</feature>
<sequence>MSTQGVDDRLSRCTVPQVFTPGEMKRTLGLVPNSRHTTYQGLRTAMNRTGYWEFLETGQHIDAHSTLTGPDSAVIGGIPVPRTGKAPQKHGGTCQSGTLPKPLSNPWYCARSRKKLKHDDFHRMSHHSYVFTGYESFTFGDFAVVLILGPGLGLRKMTSESRSSATRCLFRPFPGIALHWQVNSIDYQLLPYAARYFIWFAAESKVVGKEQVFFISRETLGIPKTALCSGQSVKKYRQKMLPSEKCANGSIRETWTCQNVLPVGSGSSSYLTQRFPSTTNHNEHIHIHHDGIPPGASKLTAYLSTPKSFFGLPCDGHLPTGGIHAAPRSATSANFWPSMNQVDLLRFLSKPANDVAPSIHCLLLAPPASKIVHPPVGLLSQTNAAKFPTLSHASSRVAPKELVLQKMVNPSVPNDYALSPAEATPHLTINHDVAADLDSTNAFEGPEKLLEVWFAPGPESLPASAQPNGLKAVSADTWVTMLDMVNCKILSVLESDSVDAYLLSESSLFVFPHKLILKTCGTTTLLLGLQRLLHIAAEHAGFPFHNAKESTNVKAAATPYRVFYSRKNFLFPDRQQGPHRSWRSEVKYLDDLFEGGSAYMVGKMNGDHWYLYITTPNKTLTPPRTPDEAEEAAAFAARIPTGSVASFSSGFEERSDETLEILMTDLDPENAKQFYLADASAVATDKLHLPQTQAARDDAHQSLGDMSQVHERAGGEDHVDVFENIGESDLNDGERAATEALTTEGHAIGTVVSEGCGLSSVYPTSKYPGARVDAYLFSPCGFSANGVVPAIADEDDDSKNEKGGNAAHYFTVHVTPEPNCSFASFETNVPGGQSGRTTAEIIEHVVDIFKPGRFSVTLFEAKGKSANPYGMGDYASRATAVQRLVDPVRGYRRIDRIVHDFEDYDLVFRFYERDDWAGDREARLGEEIHSLSGSHPSPLHVVLPTSFVTLSDILGLLHSLSDISIDHDPDALDCWADFFHTQRGRLQATAIRFSYKFLTSLGPLLTFFRGVYGCSMAVGPQRPVPRFVSGWNVESPPATPASAGSHGKDTSHPTSTSDQPSPPSAMAPSLKGDDTVSVVESLETKSSMSGSDVSTKSPPKPLPIVMIAVMFFMIVASGGGLCLSALQFRPSKTGERDCLSQSFILFGSMISPMYVVLHIIVSFRNYQVVKRQSLQSPLVSWAVIVARLGLLLWIPAVILSSVALSHYPGFVTQSPITELNFSVSVIGIICSIVVILVLEIASHPFELPCFRRRNTVTCLVSAFEKDLKDEEAKPASRPNSRPPTPPAYYYFPANHRHTIPAPARAKLVRKASYPRRREQIPPVPPIPYPHPDSLGIMLPIAEPLPPLPELEQTSVAPAIKITPANAPECLCPGNGKLAPPANKDKPCPPPPGTAWAKDWEQLAVDTGVRRNGSLSDYGSTVGTDTLDGRFDTRGVALKPPLPSIIVTHSPEQV</sequence>
<dbReference type="GO" id="GO:0008295">
    <property type="term" value="P:spermidine biosynthetic process"/>
    <property type="evidence" value="ECO:0007669"/>
    <property type="project" value="UniProtKB-KW"/>
</dbReference>
<dbReference type="PROSITE" id="PS01336">
    <property type="entry name" value="ADOMETDC"/>
    <property type="match status" value="1"/>
</dbReference>
<evidence type="ECO:0000256" key="5">
    <source>
        <dbReference type="ARBA" id="ARBA00022691"/>
    </source>
</evidence>
<accession>A0A9Q8SQD7</accession>
<evidence type="ECO:0000256" key="13">
    <source>
        <dbReference type="ARBA" id="ARBA00023317"/>
    </source>
</evidence>
<keyword evidence="9" id="KW-0620">Polyamine biosynthesis</keyword>
<feature type="transmembrane region" description="Helical" evidence="15">
    <location>
        <begin position="1138"/>
        <end position="1161"/>
    </location>
</feature>
<evidence type="ECO:0000256" key="11">
    <source>
        <dbReference type="ARBA" id="ARBA00023239"/>
    </source>
</evidence>
<evidence type="ECO:0000256" key="4">
    <source>
        <dbReference type="ARBA" id="ARBA00012357"/>
    </source>
</evidence>
<dbReference type="EMBL" id="CP019476">
    <property type="protein sequence ID" value="UQC81629.1"/>
    <property type="molecule type" value="Genomic_DNA"/>
</dbReference>
<evidence type="ECO:0000256" key="12">
    <source>
        <dbReference type="ARBA" id="ARBA00023270"/>
    </source>
</evidence>
<protein>
    <recommendedName>
        <fullName evidence="4">adenosylmethionine decarboxylase</fullName>
        <ecNumber evidence="4">4.1.1.50</ecNumber>
    </recommendedName>
</protein>
<reference evidence="16" key="1">
    <citation type="journal article" date="2021" name="Mol. Plant Microbe Interact.">
        <title>Complete Genome Sequence of the Plant-Pathogenic Fungus Colletotrichum lupini.</title>
        <authorList>
            <person name="Baroncelli R."/>
            <person name="Pensec F."/>
            <person name="Da Lio D."/>
            <person name="Boufleur T."/>
            <person name="Vicente I."/>
            <person name="Sarrocco S."/>
            <person name="Picot A."/>
            <person name="Baraldi E."/>
            <person name="Sukno S."/>
            <person name="Thon M."/>
            <person name="Le Floch G."/>
        </authorList>
    </citation>
    <scope>NUCLEOTIDE SEQUENCE</scope>
    <source>
        <strain evidence="16">IMI 504893</strain>
    </source>
</reference>
<evidence type="ECO:0000256" key="3">
    <source>
        <dbReference type="ARBA" id="ARBA00008466"/>
    </source>
</evidence>
<dbReference type="InterPro" id="IPR001985">
    <property type="entry name" value="S-AdoMet_decarboxylase_euk"/>
</dbReference>
<evidence type="ECO:0000256" key="1">
    <source>
        <dbReference type="ARBA" id="ARBA00001928"/>
    </source>
</evidence>
<dbReference type="InterPro" id="IPR018166">
    <property type="entry name" value="S-AdoMet_deCO2ase_CS"/>
</dbReference>
<comment type="cofactor">
    <cofactor evidence="1">
        <name>pyruvate</name>
        <dbReference type="ChEBI" id="CHEBI:15361"/>
    </cofactor>
</comment>
<keyword evidence="5" id="KW-0949">S-adenosyl-L-methionine</keyword>
<keyword evidence="13" id="KW-0670">Pyruvate</keyword>
<keyword evidence="6" id="KW-0210">Decarboxylase</keyword>
<evidence type="ECO:0000313" key="16">
    <source>
        <dbReference type="EMBL" id="UQC81629.1"/>
    </source>
</evidence>
<dbReference type="GeneID" id="73341121"/>
<keyword evidence="11" id="KW-0456">Lyase</keyword>
<comment type="pathway">
    <text evidence="2">Amine and polyamine biosynthesis; S-adenosylmethioninamine biosynthesis; S-adenosylmethioninamine from S-adenosyl-L-methionine: step 1/1.</text>
</comment>
<feature type="transmembrane region" description="Helical" evidence="15">
    <location>
        <begin position="1219"/>
        <end position="1241"/>
    </location>
</feature>
<feature type="transmembrane region" description="Helical" evidence="15">
    <location>
        <begin position="1104"/>
        <end position="1126"/>
    </location>
</feature>
<keyword evidence="15" id="KW-1133">Transmembrane helix</keyword>
<feature type="transmembrane region" description="Helical" evidence="15">
    <location>
        <begin position="1181"/>
        <end position="1207"/>
    </location>
</feature>
<dbReference type="PANTHER" id="PTHR11570:SF0">
    <property type="entry name" value="S-ADENOSYLMETHIONINE DECARBOXYLASE PROENZYME"/>
    <property type="match status" value="1"/>
</dbReference>
<evidence type="ECO:0000256" key="9">
    <source>
        <dbReference type="ARBA" id="ARBA00023115"/>
    </source>
</evidence>
<dbReference type="RefSeq" id="XP_049143254.1">
    <property type="nucleotide sequence ID" value="XM_049286111.1"/>
</dbReference>
<keyword evidence="12" id="KW-0704">Schiff base</keyword>
<evidence type="ECO:0000256" key="10">
    <source>
        <dbReference type="ARBA" id="ARBA00023145"/>
    </source>
</evidence>
<organism evidence="16 17">
    <name type="scientific">Colletotrichum lupini</name>
    <dbReference type="NCBI Taxonomy" id="145971"/>
    <lineage>
        <taxon>Eukaryota</taxon>
        <taxon>Fungi</taxon>
        <taxon>Dikarya</taxon>
        <taxon>Ascomycota</taxon>
        <taxon>Pezizomycotina</taxon>
        <taxon>Sordariomycetes</taxon>
        <taxon>Hypocreomycetidae</taxon>
        <taxon>Glomerellales</taxon>
        <taxon>Glomerellaceae</taxon>
        <taxon>Colletotrichum</taxon>
        <taxon>Colletotrichum acutatum species complex</taxon>
    </lineage>
</organism>
<dbReference type="Pfam" id="PF01536">
    <property type="entry name" value="SAM_decarbox"/>
    <property type="match status" value="1"/>
</dbReference>
<dbReference type="KEGG" id="clup:CLUP02_07115"/>
<name>A0A9Q8SQD7_9PEZI</name>
<comment type="similarity">
    <text evidence="3">Belongs to the eukaryotic AdoMetDC family.</text>
</comment>
<keyword evidence="7" id="KW-0068">Autocatalytic cleavage</keyword>
<dbReference type="EC" id="4.1.1.50" evidence="4"/>
<gene>
    <name evidence="16" type="ORF">CLUP02_07115</name>
</gene>
<dbReference type="InterPro" id="IPR016067">
    <property type="entry name" value="S-AdoMet_deCO2ase_core"/>
</dbReference>
<keyword evidence="15" id="KW-0472">Membrane</keyword>
<dbReference type="Proteomes" id="UP000830671">
    <property type="component" value="Chromosome 4"/>
</dbReference>
<dbReference type="NCBIfam" id="TIGR00535">
    <property type="entry name" value="SAM_DCase"/>
    <property type="match status" value="1"/>
</dbReference>
<dbReference type="GO" id="GO:0006597">
    <property type="term" value="P:spermine biosynthetic process"/>
    <property type="evidence" value="ECO:0007669"/>
    <property type="project" value="InterPro"/>
</dbReference>
<keyword evidence="15" id="KW-0812">Transmembrane</keyword>
<evidence type="ECO:0000256" key="8">
    <source>
        <dbReference type="ARBA" id="ARBA00023066"/>
    </source>
</evidence>
<evidence type="ECO:0000313" key="17">
    <source>
        <dbReference type="Proteomes" id="UP000830671"/>
    </source>
</evidence>
<evidence type="ECO:0000256" key="14">
    <source>
        <dbReference type="SAM" id="MobiDB-lite"/>
    </source>
</evidence>
<dbReference type="PANTHER" id="PTHR11570">
    <property type="entry name" value="S-ADENOSYLMETHIONINE DECARBOXYLASE"/>
    <property type="match status" value="1"/>
</dbReference>
<dbReference type="SUPFAM" id="SSF56276">
    <property type="entry name" value="S-adenosylmethionine decarboxylase"/>
    <property type="match status" value="1"/>
</dbReference>
<keyword evidence="10" id="KW-0865">Zymogen</keyword>
<evidence type="ECO:0000256" key="6">
    <source>
        <dbReference type="ARBA" id="ARBA00022793"/>
    </source>
</evidence>
<evidence type="ECO:0000256" key="2">
    <source>
        <dbReference type="ARBA" id="ARBA00004911"/>
    </source>
</evidence>
<dbReference type="InterPro" id="IPR048283">
    <property type="entry name" value="AdoMetDC-like"/>
</dbReference>
<keyword evidence="8" id="KW-0745">Spermidine biosynthesis</keyword>
<evidence type="ECO:0000256" key="15">
    <source>
        <dbReference type="SAM" id="Phobius"/>
    </source>
</evidence>
<dbReference type="GO" id="GO:0005829">
    <property type="term" value="C:cytosol"/>
    <property type="evidence" value="ECO:0007669"/>
    <property type="project" value="TreeGrafter"/>
</dbReference>
<dbReference type="Gene3D" id="3.60.90.10">
    <property type="entry name" value="S-adenosylmethionine decarboxylase"/>
    <property type="match status" value="2"/>
</dbReference>